<evidence type="ECO:0000256" key="5">
    <source>
        <dbReference type="ARBA" id="ARBA00023002"/>
    </source>
</evidence>
<organism evidence="10">
    <name type="scientific">Ips paraconfusus</name>
    <dbReference type="NCBI Taxonomy" id="89938"/>
    <lineage>
        <taxon>Eukaryota</taxon>
        <taxon>Metazoa</taxon>
        <taxon>Ecdysozoa</taxon>
        <taxon>Arthropoda</taxon>
        <taxon>Hexapoda</taxon>
        <taxon>Insecta</taxon>
        <taxon>Pterygota</taxon>
        <taxon>Neoptera</taxon>
        <taxon>Endopterygota</taxon>
        <taxon>Coleoptera</taxon>
        <taxon>Polyphaga</taxon>
        <taxon>Cucujiformia</taxon>
        <taxon>Curculionidae</taxon>
        <taxon>Scolytinae</taxon>
        <taxon>Ips</taxon>
    </lineage>
</organism>
<dbReference type="InterPro" id="IPR002401">
    <property type="entry name" value="Cyt_P450_E_grp-I"/>
</dbReference>
<evidence type="ECO:0000256" key="7">
    <source>
        <dbReference type="ARBA" id="ARBA00023033"/>
    </source>
</evidence>
<dbReference type="PROSITE" id="PS00086">
    <property type="entry name" value="CYTOCHROME_P450"/>
    <property type="match status" value="1"/>
</dbReference>
<proteinExistence type="evidence at transcript level"/>
<dbReference type="EMBL" id="DQ471881">
    <property type="protein sequence ID" value="ABF06551.1"/>
    <property type="molecule type" value="mRNA"/>
</dbReference>
<protein>
    <submittedName>
        <fullName evidence="10">CYP4BH1</fullName>
    </submittedName>
</protein>
<name>A1BPS4_9CUCU</name>
<dbReference type="InterPro" id="IPR001128">
    <property type="entry name" value="Cyt_P450"/>
</dbReference>
<feature type="binding site" description="axial binding residue" evidence="8">
    <location>
        <position position="446"/>
    </location>
    <ligand>
        <name>heme</name>
        <dbReference type="ChEBI" id="CHEBI:30413"/>
    </ligand>
    <ligandPart>
        <name>Fe</name>
        <dbReference type="ChEBI" id="CHEBI:18248"/>
    </ligandPart>
</feature>
<keyword evidence="6 8" id="KW-0408">Iron</keyword>
<keyword evidence="5 9" id="KW-0560">Oxidoreductase</keyword>
<comment type="cofactor">
    <cofactor evidence="1 8">
        <name>heme</name>
        <dbReference type="ChEBI" id="CHEBI:30413"/>
    </cofactor>
</comment>
<dbReference type="InterPro" id="IPR050196">
    <property type="entry name" value="Cytochrome_P450_Monoox"/>
</dbReference>
<reference evidence="10" key="1">
    <citation type="submission" date="2006-04" db="EMBL/GenBank/DDBJ databases">
        <authorList>
            <person name="Huber D.P.W."/>
            <person name="Erickson M.L."/>
            <person name="Leutenegger C.M."/>
            <person name="Bohlmann J."/>
            <person name="Seybold S.J."/>
        </authorList>
    </citation>
    <scope>NUCLEOTIDE SEQUENCE</scope>
</reference>
<dbReference type="PRINTS" id="PR00463">
    <property type="entry name" value="EP450I"/>
</dbReference>
<gene>
    <name evidence="10" type="primary">CYP4BH1</name>
</gene>
<dbReference type="Gene3D" id="1.10.630.10">
    <property type="entry name" value="Cytochrome P450"/>
    <property type="match status" value="1"/>
</dbReference>
<keyword evidence="4 8" id="KW-0479">Metal-binding</keyword>
<keyword evidence="7 9" id="KW-0503">Monooxygenase</keyword>
<dbReference type="GO" id="GO:0005506">
    <property type="term" value="F:iron ion binding"/>
    <property type="evidence" value="ECO:0007669"/>
    <property type="project" value="InterPro"/>
</dbReference>
<evidence type="ECO:0000313" key="10">
    <source>
        <dbReference type="EMBL" id="ABF06551.1"/>
    </source>
</evidence>
<dbReference type="SUPFAM" id="SSF48264">
    <property type="entry name" value="Cytochrome P450"/>
    <property type="match status" value="1"/>
</dbReference>
<dbReference type="PANTHER" id="PTHR24291">
    <property type="entry name" value="CYTOCHROME P450 FAMILY 4"/>
    <property type="match status" value="1"/>
</dbReference>
<reference evidence="10" key="2">
    <citation type="journal article" date="2007" name="Insect Mol. Biol.">
        <title>Isolation and extreme sex-specific expression of cytochrome P450 genes in the bark beetle, Ips paraconfusus, following feeding on the phloem of host ponderosa pine, Pinus ponderosa.</title>
        <authorList>
            <person name="Huber D.P."/>
            <person name="Erickson M.L."/>
            <person name="Leutenegger C.M."/>
            <person name="Bohlmann J."/>
            <person name="Seybold S.J."/>
        </authorList>
    </citation>
    <scope>NUCLEOTIDE SEQUENCE</scope>
</reference>
<dbReference type="AlphaFoldDB" id="A1BPS4"/>
<dbReference type="GO" id="GO:0004497">
    <property type="term" value="F:monooxygenase activity"/>
    <property type="evidence" value="ECO:0007669"/>
    <property type="project" value="UniProtKB-KW"/>
</dbReference>
<dbReference type="InterPro" id="IPR017972">
    <property type="entry name" value="Cyt_P450_CS"/>
</dbReference>
<dbReference type="InterPro" id="IPR036396">
    <property type="entry name" value="Cyt_P450_sf"/>
</dbReference>
<evidence type="ECO:0000256" key="2">
    <source>
        <dbReference type="ARBA" id="ARBA00010617"/>
    </source>
</evidence>
<dbReference type="CDD" id="cd20628">
    <property type="entry name" value="CYP4"/>
    <property type="match status" value="1"/>
</dbReference>
<evidence type="ECO:0000256" key="6">
    <source>
        <dbReference type="ARBA" id="ARBA00023004"/>
    </source>
</evidence>
<dbReference type="GO" id="GO:0016705">
    <property type="term" value="F:oxidoreductase activity, acting on paired donors, with incorporation or reduction of molecular oxygen"/>
    <property type="evidence" value="ECO:0007669"/>
    <property type="project" value="InterPro"/>
</dbReference>
<evidence type="ECO:0000256" key="4">
    <source>
        <dbReference type="ARBA" id="ARBA00022723"/>
    </source>
</evidence>
<keyword evidence="3 8" id="KW-0349">Heme</keyword>
<evidence type="ECO:0000256" key="9">
    <source>
        <dbReference type="RuleBase" id="RU000461"/>
    </source>
</evidence>
<accession>A1BPS4</accession>
<dbReference type="PRINTS" id="PR00385">
    <property type="entry name" value="P450"/>
</dbReference>
<sequence length="499" mass="57317">MFFLTVFTALATVLAYYVGRWWMKLHNARNKLASWMPTAPGHPLIGSVFEFGDNTVFTTNLHRLTDNPCKSCYVEVMGEWMILTRDHDLLDLVLSSNKILTKGGDYRTTAPWLGQGLLTSNGLQWKSHRKMITPAFHFSILEQFVDIFNSQGDTLVNKLQRDALEKTSIDIYQYVTACALDIICETAMGVNLNSQENHDLEYVQAVKDMCRIIMDRTFSLWKSFDCLYNLSKLGKKQEQVLEILHNFTNSVINKRRKETTEQLKNVKQDDVGRKRKMAFLDLLLSTNIDGRPPTQEEIRCEVDTFMFAGHDTTSSAMSSAFYVLAKKTQIQKMVRDELQGVFGKDGSTQITHKSLQELKYLELFIKEVLRLYPPATVISRVTEEDVQYKNHTIPKNTLIEMLIYSANRDPDYHENAEEFKPERFLDTSGKKRPFAYIPFSAGPRNCIGQKFAMLEMKTIISKVLMNFEVLPSIPEREMVMTTEVVLKAKNGVHVQLKPL</sequence>
<dbReference type="GO" id="GO:0020037">
    <property type="term" value="F:heme binding"/>
    <property type="evidence" value="ECO:0007669"/>
    <property type="project" value="InterPro"/>
</dbReference>
<evidence type="ECO:0000256" key="8">
    <source>
        <dbReference type="PIRSR" id="PIRSR602401-1"/>
    </source>
</evidence>
<evidence type="ECO:0000256" key="1">
    <source>
        <dbReference type="ARBA" id="ARBA00001971"/>
    </source>
</evidence>
<comment type="similarity">
    <text evidence="2 9">Belongs to the cytochrome P450 family.</text>
</comment>
<dbReference type="Pfam" id="PF00067">
    <property type="entry name" value="p450"/>
    <property type="match status" value="1"/>
</dbReference>
<dbReference type="PANTHER" id="PTHR24291:SF187">
    <property type="entry name" value="CYTOCHROME P450 4AE1-RELATED"/>
    <property type="match status" value="1"/>
</dbReference>
<evidence type="ECO:0000256" key="3">
    <source>
        <dbReference type="ARBA" id="ARBA00022617"/>
    </source>
</evidence>